<dbReference type="AlphaFoldDB" id="A0A1I4HC04"/>
<dbReference type="STRING" id="504800.SAMN04488085_110111"/>
<evidence type="ECO:0000313" key="1">
    <source>
        <dbReference type="EMBL" id="SFL39213.1"/>
    </source>
</evidence>
<organism evidence="1 2">
    <name type="scientific">Geodermatophilus ruber</name>
    <dbReference type="NCBI Taxonomy" id="504800"/>
    <lineage>
        <taxon>Bacteria</taxon>
        <taxon>Bacillati</taxon>
        <taxon>Actinomycetota</taxon>
        <taxon>Actinomycetes</taxon>
        <taxon>Geodermatophilales</taxon>
        <taxon>Geodermatophilaceae</taxon>
        <taxon>Geodermatophilus</taxon>
    </lineage>
</organism>
<keyword evidence="2" id="KW-1185">Reference proteome</keyword>
<accession>A0A1I4HC04</accession>
<evidence type="ECO:0000313" key="2">
    <source>
        <dbReference type="Proteomes" id="UP000199152"/>
    </source>
</evidence>
<reference evidence="2" key="1">
    <citation type="submission" date="2016-10" db="EMBL/GenBank/DDBJ databases">
        <authorList>
            <person name="Varghese N."/>
            <person name="Submissions S."/>
        </authorList>
    </citation>
    <scope>NUCLEOTIDE SEQUENCE [LARGE SCALE GENOMIC DNA]</scope>
    <source>
        <strain evidence="2">DSM 45317</strain>
    </source>
</reference>
<proteinExistence type="predicted"/>
<dbReference type="InParanoid" id="A0A1I4HC04"/>
<sequence>MSCGQCGAEQQRGRFCVRCGRRLPFVVLATTTVRLPPRRIPTPRPPVEGGLAPA</sequence>
<gene>
    <name evidence="1" type="ORF">SAMN04488085_110111</name>
</gene>
<dbReference type="Proteomes" id="UP000199152">
    <property type="component" value="Unassembled WGS sequence"/>
</dbReference>
<dbReference type="EMBL" id="FOSW01000010">
    <property type="protein sequence ID" value="SFL39213.1"/>
    <property type="molecule type" value="Genomic_DNA"/>
</dbReference>
<name>A0A1I4HC04_9ACTN</name>
<evidence type="ECO:0008006" key="3">
    <source>
        <dbReference type="Google" id="ProtNLM"/>
    </source>
</evidence>
<protein>
    <recommendedName>
        <fullName evidence="3">Zinc-ribbon domain-containing protein</fullName>
    </recommendedName>
</protein>